<protein>
    <submittedName>
        <fullName evidence="3">Uncharacterized protein YbcI</fullName>
    </submittedName>
</protein>
<gene>
    <name evidence="3" type="ORF">HNQ39_004036</name>
</gene>
<name>A0A7W9W8J5_ARMRO</name>
<proteinExistence type="predicted"/>
<reference evidence="3 4" key="1">
    <citation type="submission" date="2020-08" db="EMBL/GenBank/DDBJ databases">
        <title>Genomic Encyclopedia of Type Strains, Phase IV (KMG-IV): sequencing the most valuable type-strain genomes for metagenomic binning, comparative biology and taxonomic classification.</title>
        <authorList>
            <person name="Goeker M."/>
        </authorList>
    </citation>
    <scope>NUCLEOTIDE SEQUENCE [LARGE SCALE GENOMIC DNA]</scope>
    <source>
        <strain evidence="3 4">DSM 23562</strain>
    </source>
</reference>
<dbReference type="Proteomes" id="UP000520814">
    <property type="component" value="Unassembled WGS sequence"/>
</dbReference>
<dbReference type="InterPro" id="IPR018745">
    <property type="entry name" value="MpsC"/>
</dbReference>
<dbReference type="AlphaFoldDB" id="A0A7W9W8J5"/>
<comment type="caution">
    <text evidence="3">The sequence shown here is derived from an EMBL/GenBank/DDBJ whole genome shotgun (WGS) entry which is preliminary data.</text>
</comment>
<keyword evidence="4" id="KW-1185">Reference proteome</keyword>
<feature type="region of interest" description="Disordered" evidence="1">
    <location>
        <begin position="1"/>
        <end position="28"/>
    </location>
</feature>
<sequence length="124" mass="13731">MPKTKGELESEAASATVKFQREQQGRGPTDVRATLVGELLLVRSSGIFTPTEAHLAVSDEGRKLIKSARIELRSINHGEIEAILSDLARSVVVRSYYDLNVEAAEQVEVYIFAENIEKRLLAPH</sequence>
<accession>A0A7W9W8J5</accession>
<evidence type="ECO:0000256" key="1">
    <source>
        <dbReference type="SAM" id="MobiDB-lite"/>
    </source>
</evidence>
<feature type="domain" description="Na+-translocating membrane potential-generating system MpsC" evidence="2">
    <location>
        <begin position="4"/>
        <end position="113"/>
    </location>
</feature>
<dbReference type="RefSeq" id="WP_184200840.1">
    <property type="nucleotide sequence ID" value="NZ_JACHGW010000004.1"/>
</dbReference>
<dbReference type="EMBL" id="JACHGW010000004">
    <property type="protein sequence ID" value="MBB6052215.1"/>
    <property type="molecule type" value="Genomic_DNA"/>
</dbReference>
<evidence type="ECO:0000313" key="4">
    <source>
        <dbReference type="Proteomes" id="UP000520814"/>
    </source>
</evidence>
<evidence type="ECO:0000313" key="3">
    <source>
        <dbReference type="EMBL" id="MBB6052215.1"/>
    </source>
</evidence>
<evidence type="ECO:0000259" key="2">
    <source>
        <dbReference type="Pfam" id="PF10057"/>
    </source>
</evidence>
<dbReference type="Pfam" id="PF10057">
    <property type="entry name" value="MpsC"/>
    <property type="match status" value="1"/>
</dbReference>
<organism evidence="3 4">
    <name type="scientific">Armatimonas rosea</name>
    <dbReference type="NCBI Taxonomy" id="685828"/>
    <lineage>
        <taxon>Bacteria</taxon>
        <taxon>Bacillati</taxon>
        <taxon>Armatimonadota</taxon>
        <taxon>Armatimonadia</taxon>
        <taxon>Armatimonadales</taxon>
        <taxon>Armatimonadaceae</taxon>
        <taxon>Armatimonas</taxon>
    </lineage>
</organism>